<accession>A0AAV5IDZ3</accession>
<protein>
    <recommendedName>
        <fullName evidence="3">Transposase</fullName>
    </recommendedName>
</protein>
<comment type="caution">
    <text evidence="1">The sequence shown here is derived from an EMBL/GenBank/DDBJ whole genome shotgun (WGS) entry which is preliminary data.</text>
</comment>
<dbReference type="EMBL" id="BPVZ01000012">
    <property type="protein sequence ID" value="GKU97781.1"/>
    <property type="molecule type" value="Genomic_DNA"/>
</dbReference>
<evidence type="ECO:0000313" key="2">
    <source>
        <dbReference type="Proteomes" id="UP001054252"/>
    </source>
</evidence>
<dbReference type="AlphaFoldDB" id="A0AAV5IDZ3"/>
<keyword evidence="2" id="KW-1185">Reference proteome</keyword>
<evidence type="ECO:0008006" key="3">
    <source>
        <dbReference type="Google" id="ProtNLM"/>
    </source>
</evidence>
<proteinExistence type="predicted"/>
<sequence length="69" mass="7979">MSSKAIEVILELKGEREPLKTKLEQMEEPRGQDKWRVDSSEASIEENKELMFLTKDYGMSCSRVGKMLN</sequence>
<evidence type="ECO:0000313" key="1">
    <source>
        <dbReference type="EMBL" id="GKU97781.1"/>
    </source>
</evidence>
<gene>
    <name evidence="1" type="ORF">SLEP1_g10872</name>
</gene>
<organism evidence="1 2">
    <name type="scientific">Rubroshorea leprosula</name>
    <dbReference type="NCBI Taxonomy" id="152421"/>
    <lineage>
        <taxon>Eukaryota</taxon>
        <taxon>Viridiplantae</taxon>
        <taxon>Streptophyta</taxon>
        <taxon>Embryophyta</taxon>
        <taxon>Tracheophyta</taxon>
        <taxon>Spermatophyta</taxon>
        <taxon>Magnoliopsida</taxon>
        <taxon>eudicotyledons</taxon>
        <taxon>Gunneridae</taxon>
        <taxon>Pentapetalae</taxon>
        <taxon>rosids</taxon>
        <taxon>malvids</taxon>
        <taxon>Malvales</taxon>
        <taxon>Dipterocarpaceae</taxon>
        <taxon>Rubroshorea</taxon>
    </lineage>
</organism>
<dbReference type="Proteomes" id="UP001054252">
    <property type="component" value="Unassembled WGS sequence"/>
</dbReference>
<name>A0AAV5IDZ3_9ROSI</name>
<reference evidence="1 2" key="1">
    <citation type="journal article" date="2021" name="Commun. Biol.">
        <title>The genome of Shorea leprosula (Dipterocarpaceae) highlights the ecological relevance of drought in aseasonal tropical rainforests.</title>
        <authorList>
            <person name="Ng K.K.S."/>
            <person name="Kobayashi M.J."/>
            <person name="Fawcett J.A."/>
            <person name="Hatakeyama M."/>
            <person name="Paape T."/>
            <person name="Ng C.H."/>
            <person name="Ang C.C."/>
            <person name="Tnah L.H."/>
            <person name="Lee C.T."/>
            <person name="Nishiyama T."/>
            <person name="Sese J."/>
            <person name="O'Brien M.J."/>
            <person name="Copetti D."/>
            <person name="Mohd Noor M.I."/>
            <person name="Ong R.C."/>
            <person name="Putra M."/>
            <person name="Sireger I.Z."/>
            <person name="Indrioko S."/>
            <person name="Kosugi Y."/>
            <person name="Izuno A."/>
            <person name="Isagi Y."/>
            <person name="Lee S.L."/>
            <person name="Shimizu K.K."/>
        </authorList>
    </citation>
    <scope>NUCLEOTIDE SEQUENCE [LARGE SCALE GENOMIC DNA]</scope>
    <source>
        <strain evidence="1">214</strain>
    </source>
</reference>